<evidence type="ECO:0000256" key="1">
    <source>
        <dbReference type="ARBA" id="ARBA00004496"/>
    </source>
</evidence>
<dbReference type="GO" id="GO:0016260">
    <property type="term" value="P:selenocysteine biosynthetic process"/>
    <property type="evidence" value="ECO:0007669"/>
    <property type="project" value="UniProtKB-UniRule"/>
</dbReference>
<evidence type="ECO:0000256" key="7">
    <source>
        <dbReference type="ARBA" id="ARBA00022840"/>
    </source>
</evidence>
<dbReference type="InterPro" id="IPR002314">
    <property type="entry name" value="aa-tRNA-synt_IIb"/>
</dbReference>
<evidence type="ECO:0000256" key="8">
    <source>
        <dbReference type="ARBA" id="ARBA00022917"/>
    </source>
</evidence>
<dbReference type="eggNOG" id="COG0172">
    <property type="taxonomic scope" value="Bacteria"/>
</dbReference>
<dbReference type="Gene3D" id="1.10.287.40">
    <property type="entry name" value="Serine-tRNA synthetase, tRNA binding domain"/>
    <property type="match status" value="1"/>
</dbReference>
<dbReference type="EMBL" id="AWFH01000045">
    <property type="protein sequence ID" value="KCZ59300.1"/>
    <property type="molecule type" value="Genomic_DNA"/>
</dbReference>
<dbReference type="InterPro" id="IPR006195">
    <property type="entry name" value="aa-tRNA-synth_II"/>
</dbReference>
<evidence type="ECO:0000256" key="4">
    <source>
        <dbReference type="ARBA" id="ARBA00022490"/>
    </source>
</evidence>
<keyword evidence="4 12" id="KW-0963">Cytoplasm</keyword>
<gene>
    <name evidence="12" type="primary">serS</name>
    <name evidence="16" type="ORF">HY36_08470</name>
</gene>
<evidence type="ECO:0000256" key="6">
    <source>
        <dbReference type="ARBA" id="ARBA00022741"/>
    </source>
</evidence>
<comment type="caution">
    <text evidence="12">Lacks conserved residue(s) required for the propagation of feature annotation.</text>
</comment>
<feature type="binding site" evidence="13">
    <location>
        <position position="339"/>
    </location>
    <ligand>
        <name>L-serine</name>
        <dbReference type="ChEBI" id="CHEBI:33384"/>
    </ligand>
</feature>
<dbReference type="NCBIfam" id="TIGR00414">
    <property type="entry name" value="serS"/>
    <property type="match status" value="1"/>
</dbReference>
<sequence>MFDIRAIRDNPDAFRAAWNRKKPGLGDSVDEILAHDGAVRTAVTDKQEAEKARNETSKLIGKAKASGDEAEFERLRKVVADAKDTIEAAGEQEEAARKLLDDLLYGLPNIPLDEVPEGQDEDGNVEQARWGEPKSFAFDVKDHADLGEALGMMDFETAAKMSGARFVLLKGKLARFERALAAFMLDVQTEEHGYTECSPPLLVKDQALVGTGQLPKFEEDLFKTENPNIREEFVEGMKSSMIAFMNAFQGNANTPLEKHLVEQLDEAGYEQATRLERAGEIAKALQREDLSLKPEWVDRDTSHYLIPTAEVPLTNIVRETILEPGELPKRFTAHTPCFRSEAGSAGRDTKGMIRLHQFNKVEMVSVVANQDEGLKELERMTECAEAILKKLDLPFRRMLLCAGDMGAGARKTYDLEVWLPSQDTYREISSCSYCGDYQARRMNARYRPEAGAKPEFVHTLNGSGLAVGRTLVAILENYQNEDGSITVPEALRGYMGGLEVISA</sequence>
<keyword evidence="17" id="KW-1185">Reference proteome</keyword>
<dbReference type="PRINTS" id="PR00981">
    <property type="entry name" value="TRNASYNTHSER"/>
</dbReference>
<dbReference type="GO" id="GO:0006434">
    <property type="term" value="P:seryl-tRNA aminoacylation"/>
    <property type="evidence" value="ECO:0007669"/>
    <property type="project" value="UniProtKB-UniRule"/>
</dbReference>
<dbReference type="UniPathway" id="UPA00906">
    <property type="reaction ID" value="UER00895"/>
</dbReference>
<feature type="binding site" evidence="12 14">
    <location>
        <begin position="339"/>
        <end position="341"/>
    </location>
    <ligand>
        <name>ATP</name>
        <dbReference type="ChEBI" id="CHEBI:30616"/>
    </ligand>
</feature>
<dbReference type="HAMAP" id="MF_00176">
    <property type="entry name" value="Ser_tRNA_synth_type1"/>
    <property type="match status" value="1"/>
</dbReference>
<comment type="domain">
    <text evidence="12">Consists of two distinct domains, a catalytic core and a N-terminal extension that is involved in tRNA binding.</text>
</comment>
<dbReference type="PANTHER" id="PTHR43697:SF1">
    <property type="entry name" value="SERINE--TRNA LIGASE"/>
    <property type="match status" value="1"/>
</dbReference>
<accession>A0A059DZ55</accession>
<dbReference type="Gene3D" id="3.30.930.10">
    <property type="entry name" value="Bira Bifunctional Protein, Domain 2"/>
    <property type="match status" value="1"/>
</dbReference>
<evidence type="ECO:0000256" key="9">
    <source>
        <dbReference type="ARBA" id="ARBA00023146"/>
    </source>
</evidence>
<dbReference type="GO" id="GO:0005737">
    <property type="term" value="C:cytoplasm"/>
    <property type="evidence" value="ECO:0007669"/>
    <property type="project" value="UniProtKB-SubCell"/>
</dbReference>
<dbReference type="RefSeq" id="WP_035553944.1">
    <property type="nucleotide sequence ID" value="NZ_AWFH01000045.1"/>
</dbReference>
<dbReference type="SUPFAM" id="SSF46589">
    <property type="entry name" value="tRNA-binding arm"/>
    <property type="match status" value="1"/>
</dbReference>
<keyword evidence="7 12" id="KW-0067">ATP-binding</keyword>
<evidence type="ECO:0000256" key="10">
    <source>
        <dbReference type="ARBA" id="ARBA00047929"/>
    </source>
</evidence>
<feature type="binding site" evidence="12">
    <location>
        <begin position="308"/>
        <end position="310"/>
    </location>
    <ligand>
        <name>L-serine</name>
        <dbReference type="ChEBI" id="CHEBI:33384"/>
    </ligand>
</feature>
<dbReference type="OrthoDB" id="9804647at2"/>
<keyword evidence="6 12" id="KW-0547">Nucleotide-binding</keyword>
<evidence type="ECO:0000256" key="2">
    <source>
        <dbReference type="ARBA" id="ARBA00005045"/>
    </source>
</evidence>
<evidence type="ECO:0000256" key="5">
    <source>
        <dbReference type="ARBA" id="ARBA00022598"/>
    </source>
</evidence>
<dbReference type="InterPro" id="IPR033729">
    <property type="entry name" value="SerRS_core"/>
</dbReference>
<comment type="similarity">
    <text evidence="3 12">Belongs to the class-II aminoacyl-tRNA synthetase family. Type-1 seryl-tRNA synthetase subfamily.</text>
</comment>
<keyword evidence="5 12" id="KW-0436">Ligase</keyword>
<comment type="catalytic activity">
    <reaction evidence="10 12">
        <text>tRNA(Sec) + L-serine + ATP = L-seryl-tRNA(Sec) + AMP + diphosphate + H(+)</text>
        <dbReference type="Rhea" id="RHEA:42580"/>
        <dbReference type="Rhea" id="RHEA-COMP:9742"/>
        <dbReference type="Rhea" id="RHEA-COMP:10128"/>
        <dbReference type="ChEBI" id="CHEBI:15378"/>
        <dbReference type="ChEBI" id="CHEBI:30616"/>
        <dbReference type="ChEBI" id="CHEBI:33019"/>
        <dbReference type="ChEBI" id="CHEBI:33384"/>
        <dbReference type="ChEBI" id="CHEBI:78442"/>
        <dbReference type="ChEBI" id="CHEBI:78533"/>
        <dbReference type="ChEBI" id="CHEBI:456215"/>
        <dbReference type="EC" id="6.1.1.11"/>
    </reaction>
</comment>
<dbReference type="STRING" id="1280948.HY36_08470"/>
<dbReference type="EC" id="6.1.1.11" evidence="12"/>
<feature type="binding site" evidence="12 14">
    <location>
        <begin position="427"/>
        <end position="430"/>
    </location>
    <ligand>
        <name>ATP</name>
        <dbReference type="ChEBI" id="CHEBI:30616"/>
    </ligand>
</feature>
<dbReference type="Pfam" id="PF02403">
    <property type="entry name" value="Seryl_tRNA_N"/>
    <property type="match status" value="1"/>
</dbReference>
<dbReference type="InterPro" id="IPR045864">
    <property type="entry name" value="aa-tRNA-synth_II/BPL/LPL"/>
</dbReference>
<dbReference type="InterPro" id="IPR015866">
    <property type="entry name" value="Ser-tRNA-synth_1_N"/>
</dbReference>
<evidence type="ECO:0000256" key="14">
    <source>
        <dbReference type="PIRSR" id="PIRSR001529-2"/>
    </source>
</evidence>
<reference evidence="16 17" key="1">
    <citation type="journal article" date="2014" name="Antonie Van Leeuwenhoek">
        <title>Hyphomonas beringensis sp. nov. and Hyphomonas chukchiensis sp. nov., isolated from surface seawater of the Bering Sea and Chukchi Sea.</title>
        <authorList>
            <person name="Li C."/>
            <person name="Lai Q."/>
            <person name="Li G."/>
            <person name="Dong C."/>
            <person name="Wang J."/>
            <person name="Liao Y."/>
            <person name="Shao Z."/>
        </authorList>
    </citation>
    <scope>NUCLEOTIDE SEQUENCE [LARGE SCALE GENOMIC DNA]</scope>
    <source>
        <strain evidence="16 17">22II1-22F38</strain>
    </source>
</reference>
<feature type="binding site" evidence="12">
    <location>
        <position position="463"/>
    </location>
    <ligand>
        <name>L-serine</name>
        <dbReference type="ChEBI" id="CHEBI:33384"/>
    </ligand>
</feature>
<proteinExistence type="inferred from homology"/>
<dbReference type="PATRIC" id="fig|1280948.3.peg.2809"/>
<evidence type="ECO:0000256" key="12">
    <source>
        <dbReference type="HAMAP-Rule" id="MF_00176"/>
    </source>
</evidence>
<comment type="pathway">
    <text evidence="2 12">Aminoacyl-tRNA biosynthesis; selenocysteinyl-tRNA(Sec) biosynthesis; L-seryl-tRNA(Sec) from L-serine and tRNA(Sec): step 1/1.</text>
</comment>
<dbReference type="PROSITE" id="PS50862">
    <property type="entry name" value="AA_TRNA_LIGASE_II"/>
    <property type="match status" value="1"/>
</dbReference>
<dbReference type="InterPro" id="IPR002317">
    <property type="entry name" value="Ser-tRNA-ligase_type_1"/>
</dbReference>
<comment type="catalytic activity">
    <reaction evidence="11 12">
        <text>tRNA(Ser) + L-serine + ATP = L-seryl-tRNA(Ser) + AMP + diphosphate + H(+)</text>
        <dbReference type="Rhea" id="RHEA:12292"/>
        <dbReference type="Rhea" id="RHEA-COMP:9669"/>
        <dbReference type="Rhea" id="RHEA-COMP:9703"/>
        <dbReference type="ChEBI" id="CHEBI:15378"/>
        <dbReference type="ChEBI" id="CHEBI:30616"/>
        <dbReference type="ChEBI" id="CHEBI:33019"/>
        <dbReference type="ChEBI" id="CHEBI:33384"/>
        <dbReference type="ChEBI" id="CHEBI:78442"/>
        <dbReference type="ChEBI" id="CHEBI:78533"/>
        <dbReference type="ChEBI" id="CHEBI:456215"/>
        <dbReference type="EC" id="6.1.1.11"/>
    </reaction>
</comment>
<dbReference type="GO" id="GO:0004828">
    <property type="term" value="F:serine-tRNA ligase activity"/>
    <property type="evidence" value="ECO:0007669"/>
    <property type="project" value="UniProtKB-UniRule"/>
</dbReference>
<dbReference type="InterPro" id="IPR042103">
    <property type="entry name" value="SerRS_1_N_sf"/>
</dbReference>
<dbReference type="CDD" id="cd00770">
    <property type="entry name" value="SerRS_core"/>
    <property type="match status" value="1"/>
</dbReference>
<evidence type="ECO:0000256" key="11">
    <source>
        <dbReference type="ARBA" id="ARBA00048823"/>
    </source>
</evidence>
<feature type="domain" description="Aminoacyl-transfer RNA synthetases class-II family profile" evidence="15">
    <location>
        <begin position="190"/>
        <end position="488"/>
    </location>
</feature>
<evidence type="ECO:0000256" key="3">
    <source>
        <dbReference type="ARBA" id="ARBA00010728"/>
    </source>
</evidence>
<comment type="caution">
    <text evidence="16">The sequence shown here is derived from an EMBL/GenBank/DDBJ whole genome shotgun (WGS) entry which is preliminary data.</text>
</comment>
<dbReference type="PIRSF" id="PIRSF001529">
    <property type="entry name" value="Ser-tRNA-synth_IIa"/>
    <property type="match status" value="1"/>
</dbReference>
<comment type="function">
    <text evidence="12">Catalyzes the attachment of serine to tRNA(Ser). Is also able to aminoacylate tRNA(Sec) with serine, to form the misacylated tRNA L-seryl-tRNA(Sec), which will be further converted into selenocysteinyl-tRNA(Sec).</text>
</comment>
<dbReference type="Proteomes" id="UP000024547">
    <property type="component" value="Unassembled WGS sequence"/>
</dbReference>
<name>A0A059DZ55_9PROT</name>
<dbReference type="Pfam" id="PF00587">
    <property type="entry name" value="tRNA-synt_2b"/>
    <property type="match status" value="1"/>
</dbReference>
<organism evidence="16 17">
    <name type="scientific">Hyphomonas atlantica</name>
    <dbReference type="NCBI Taxonomy" id="1280948"/>
    <lineage>
        <taxon>Bacteria</taxon>
        <taxon>Pseudomonadati</taxon>
        <taxon>Pseudomonadota</taxon>
        <taxon>Alphaproteobacteria</taxon>
        <taxon>Hyphomonadales</taxon>
        <taxon>Hyphomonadaceae</taxon>
        <taxon>Hyphomonas</taxon>
    </lineage>
</organism>
<comment type="subcellular location">
    <subcellularLocation>
        <location evidence="1 12">Cytoplasm</location>
    </subcellularLocation>
</comment>
<protein>
    <recommendedName>
        <fullName evidence="12">Serine--tRNA ligase</fullName>
        <ecNumber evidence="12">6.1.1.11</ecNumber>
    </recommendedName>
    <alternativeName>
        <fullName evidence="12">Seryl-tRNA synthetase</fullName>
        <shortName evidence="12">SerRS</shortName>
    </alternativeName>
    <alternativeName>
        <fullName evidence="12">Seryl-tRNA(Ser/Sec) synthetase</fullName>
    </alternativeName>
</protein>
<evidence type="ECO:0000313" key="16">
    <source>
        <dbReference type="EMBL" id="KCZ59300.1"/>
    </source>
</evidence>
<evidence type="ECO:0000313" key="17">
    <source>
        <dbReference type="Proteomes" id="UP000024547"/>
    </source>
</evidence>
<dbReference type="PANTHER" id="PTHR43697">
    <property type="entry name" value="SERYL-TRNA SYNTHETASE"/>
    <property type="match status" value="1"/>
</dbReference>
<feature type="binding site" evidence="13">
    <location>
        <position position="461"/>
    </location>
    <ligand>
        <name>L-serine</name>
        <dbReference type="ChEBI" id="CHEBI:33384"/>
    </ligand>
</feature>
<keyword evidence="9 12" id="KW-0030">Aminoacyl-tRNA synthetase</keyword>
<dbReference type="SUPFAM" id="SSF55681">
    <property type="entry name" value="Class II aaRS and biotin synthetases"/>
    <property type="match status" value="1"/>
</dbReference>
<dbReference type="InterPro" id="IPR010978">
    <property type="entry name" value="tRNA-bd_arm"/>
</dbReference>
<dbReference type="GO" id="GO:0005524">
    <property type="term" value="F:ATP binding"/>
    <property type="evidence" value="ECO:0007669"/>
    <property type="project" value="UniProtKB-UniRule"/>
</dbReference>
<feature type="binding site" evidence="13">
    <location>
        <position position="308"/>
    </location>
    <ligand>
        <name>L-serine</name>
        <dbReference type="ChEBI" id="CHEBI:33384"/>
    </ligand>
</feature>
<evidence type="ECO:0000256" key="13">
    <source>
        <dbReference type="PIRSR" id="PIRSR001529-1"/>
    </source>
</evidence>
<keyword evidence="8 12" id="KW-0648">Protein biosynthesis</keyword>
<dbReference type="AlphaFoldDB" id="A0A059DZ55"/>
<comment type="subunit">
    <text evidence="12">Homodimer. The tRNA molecule binds across the dimer.</text>
</comment>
<feature type="binding site" evidence="12 13">
    <location>
        <position position="362"/>
    </location>
    <ligand>
        <name>L-serine</name>
        <dbReference type="ChEBI" id="CHEBI:33384"/>
    </ligand>
</feature>
<evidence type="ECO:0000259" key="15">
    <source>
        <dbReference type="PROSITE" id="PS50862"/>
    </source>
</evidence>